<feature type="non-terminal residue" evidence="2">
    <location>
        <position position="102"/>
    </location>
</feature>
<name>A0A9D9HGL3_9SPIR</name>
<protein>
    <submittedName>
        <fullName evidence="2">Uncharacterized protein</fullName>
    </submittedName>
</protein>
<dbReference type="AlphaFoldDB" id="A0A9D9HGL3"/>
<comment type="caution">
    <text evidence="2">The sequence shown here is derived from an EMBL/GenBank/DDBJ whole genome shotgun (WGS) entry which is preliminary data.</text>
</comment>
<reference evidence="2" key="2">
    <citation type="journal article" date="2021" name="PeerJ">
        <title>Extensive microbial diversity within the chicken gut microbiome revealed by metagenomics and culture.</title>
        <authorList>
            <person name="Gilroy R."/>
            <person name="Ravi A."/>
            <person name="Getino M."/>
            <person name="Pursley I."/>
            <person name="Horton D.L."/>
            <person name="Alikhan N.F."/>
            <person name="Baker D."/>
            <person name="Gharbi K."/>
            <person name="Hall N."/>
            <person name="Watson M."/>
            <person name="Adriaenssens E.M."/>
            <person name="Foster-Nyarko E."/>
            <person name="Jarju S."/>
            <person name="Secka A."/>
            <person name="Antonio M."/>
            <person name="Oren A."/>
            <person name="Chaudhuri R.R."/>
            <person name="La Ragione R."/>
            <person name="Hildebrand F."/>
            <person name="Pallen M.J."/>
        </authorList>
    </citation>
    <scope>NUCLEOTIDE SEQUENCE</scope>
    <source>
        <strain evidence="2">B3-4054</strain>
    </source>
</reference>
<feature type="compositionally biased region" description="Basic and acidic residues" evidence="1">
    <location>
        <begin position="1"/>
        <end position="18"/>
    </location>
</feature>
<dbReference type="Proteomes" id="UP000823616">
    <property type="component" value="Unassembled WGS sequence"/>
</dbReference>
<sequence>MEDQPETKPETVRAEAKSGRAAKKSIPLACAVWTVGYDGLTAVVDRSMVSASGKGLSVDSLLEKGLFRAAAAAAVQQDSAEGLQKVIAAYNAACGSHRSGYQ</sequence>
<evidence type="ECO:0000313" key="3">
    <source>
        <dbReference type="Proteomes" id="UP000823616"/>
    </source>
</evidence>
<proteinExistence type="predicted"/>
<evidence type="ECO:0000313" key="2">
    <source>
        <dbReference type="EMBL" id="MBO8450631.1"/>
    </source>
</evidence>
<feature type="region of interest" description="Disordered" evidence="1">
    <location>
        <begin position="1"/>
        <end position="23"/>
    </location>
</feature>
<dbReference type="EMBL" id="JADIMS010000108">
    <property type="protein sequence ID" value="MBO8450631.1"/>
    <property type="molecule type" value="Genomic_DNA"/>
</dbReference>
<reference evidence="2" key="1">
    <citation type="submission" date="2020-10" db="EMBL/GenBank/DDBJ databases">
        <authorList>
            <person name="Gilroy R."/>
        </authorList>
    </citation>
    <scope>NUCLEOTIDE SEQUENCE</scope>
    <source>
        <strain evidence="2">B3-4054</strain>
    </source>
</reference>
<evidence type="ECO:0000256" key="1">
    <source>
        <dbReference type="SAM" id="MobiDB-lite"/>
    </source>
</evidence>
<gene>
    <name evidence="2" type="ORF">IAA96_05945</name>
</gene>
<accession>A0A9D9HGL3</accession>
<organism evidence="2 3">
    <name type="scientific">Candidatus Avitreponema avistercoris</name>
    <dbReference type="NCBI Taxonomy" id="2840705"/>
    <lineage>
        <taxon>Bacteria</taxon>
        <taxon>Pseudomonadati</taxon>
        <taxon>Spirochaetota</taxon>
        <taxon>Spirochaetia</taxon>
        <taxon>Spirochaetales</taxon>
        <taxon>Candidatus Avitreponema</taxon>
    </lineage>
</organism>